<protein>
    <recommendedName>
        <fullName evidence="1">LapA adhesin domain-containing protein</fullName>
    </recommendedName>
</protein>
<dbReference type="Proteomes" id="UP000010448">
    <property type="component" value="Unassembled WGS sequence"/>
</dbReference>
<dbReference type="AlphaFoldDB" id="A0A7K4ELG6"/>
<organism evidence="2 3">
    <name type="scientific">Pseudomonas bharatica CSV86</name>
    <dbReference type="NCBI Taxonomy" id="1005395"/>
    <lineage>
        <taxon>Bacteria</taxon>
        <taxon>Pseudomonadati</taxon>
        <taxon>Pseudomonadota</taxon>
        <taxon>Gammaproteobacteria</taxon>
        <taxon>Pseudomonadales</taxon>
        <taxon>Pseudomonadaceae</taxon>
        <taxon>Pseudomonas</taxon>
        <taxon>Pseudomonas bharatica</taxon>
    </lineage>
</organism>
<accession>A0A7K4ELG6</accession>
<evidence type="ECO:0000259" key="1">
    <source>
        <dbReference type="Pfam" id="PF20579"/>
    </source>
</evidence>
<proteinExistence type="predicted"/>
<dbReference type="InterPro" id="IPR046779">
    <property type="entry name" value="LapA_adhesin_dom"/>
</dbReference>
<evidence type="ECO:0000313" key="2">
    <source>
        <dbReference type="EMBL" id="NNJ18467.1"/>
    </source>
</evidence>
<dbReference type="RefSeq" id="WP_170395054.1">
    <property type="nucleotide sequence ID" value="NZ_AMWJ02000002.1"/>
</dbReference>
<feature type="domain" description="LapA adhesin" evidence="1">
    <location>
        <begin position="2"/>
        <end position="46"/>
    </location>
</feature>
<evidence type="ECO:0000313" key="3">
    <source>
        <dbReference type="Proteomes" id="UP000010448"/>
    </source>
</evidence>
<reference evidence="2 3" key="1">
    <citation type="journal article" date="2013" name="Genome Announc.">
        <title>Genome Sequence of Naphthalene-Degrading Soil Bacterium Pseudomonas putida CSV86.</title>
        <authorList>
            <person name="Phale P.S."/>
            <person name="Paliwal V."/>
            <person name="Raju S.C."/>
            <person name="Modak A."/>
            <person name="Purohit H.J."/>
        </authorList>
    </citation>
    <scope>NUCLEOTIDE SEQUENCE [LARGE SCALE GENOMIC DNA]</scope>
    <source>
        <strain evidence="2 3">CSV86</strain>
    </source>
</reference>
<sequence>MTVDAPKNSVYIDAGNVSATISGTSGGDFEKLNISSTPAVTAVTDTIDTSTVTLTATPSVVEGGVVTYTATVTSPVTVAPLVISLANGQSITSRSMPPAVP</sequence>
<keyword evidence="3" id="KW-1185">Reference proteome</keyword>
<dbReference type="Pfam" id="PF20579">
    <property type="entry name" value="LapA"/>
    <property type="match status" value="2"/>
</dbReference>
<gene>
    <name evidence="2" type="ORF">CSV86_026460</name>
</gene>
<name>A0A7K4ELG6_9PSED</name>
<dbReference type="EMBL" id="AMWJ02000002">
    <property type="protein sequence ID" value="NNJ18467.1"/>
    <property type="molecule type" value="Genomic_DNA"/>
</dbReference>
<comment type="caution">
    <text evidence="2">The sequence shown here is derived from an EMBL/GenBank/DDBJ whole genome shotgun (WGS) entry which is preliminary data.</text>
</comment>
<feature type="domain" description="LapA adhesin" evidence="1">
    <location>
        <begin position="48"/>
        <end position="92"/>
    </location>
</feature>